<dbReference type="AlphaFoldDB" id="A0A9P0QMK3"/>
<dbReference type="PROSITE" id="PS51083">
    <property type="entry name" value="ZF_HIT"/>
    <property type="match status" value="1"/>
</dbReference>
<dbReference type="InterPro" id="IPR051639">
    <property type="entry name" value="BCD1"/>
</dbReference>
<organism evidence="10 11">
    <name type="scientific">[Candida] railenensis</name>
    <dbReference type="NCBI Taxonomy" id="45579"/>
    <lineage>
        <taxon>Eukaryota</taxon>
        <taxon>Fungi</taxon>
        <taxon>Dikarya</taxon>
        <taxon>Ascomycota</taxon>
        <taxon>Saccharomycotina</taxon>
        <taxon>Pichiomycetes</taxon>
        <taxon>Debaryomycetaceae</taxon>
        <taxon>Kurtzmaniella</taxon>
    </lineage>
</organism>
<evidence type="ECO:0000256" key="7">
    <source>
        <dbReference type="PROSITE-ProRule" id="PRU00453"/>
    </source>
</evidence>
<protein>
    <submittedName>
        <fullName evidence="10">Box C/D snoRNA protein 1</fullName>
    </submittedName>
</protein>
<evidence type="ECO:0000313" key="10">
    <source>
        <dbReference type="EMBL" id="CAH2351477.1"/>
    </source>
</evidence>
<comment type="function">
    <text evidence="5">Required for box C/D snoRNAs accumulation involved in snoRNA processing, snoRNA transport to the nucleolus and ribosome biogenesis.</text>
</comment>
<comment type="caution">
    <text evidence="10">The sequence shown here is derived from an EMBL/GenBank/DDBJ whole genome shotgun (WGS) entry which is preliminary data.</text>
</comment>
<comment type="similarity">
    <text evidence="6">Belongs to the BCD1 family.</text>
</comment>
<dbReference type="PANTHER" id="PTHR13483">
    <property type="entry name" value="BOX C_D SNORNA PROTEIN 1-RELATED"/>
    <property type="match status" value="1"/>
</dbReference>
<keyword evidence="11" id="KW-1185">Reference proteome</keyword>
<dbReference type="InterPro" id="IPR057721">
    <property type="entry name" value="BCD1_alpha/beta"/>
</dbReference>
<dbReference type="GO" id="GO:0000492">
    <property type="term" value="P:box C/D snoRNP assembly"/>
    <property type="evidence" value="ECO:0007669"/>
    <property type="project" value="TreeGrafter"/>
</dbReference>
<keyword evidence="1" id="KW-0597">Phosphoprotein</keyword>
<sequence>MSCSVCSINPIKYTCPACGVKTCSFPCVQKHKQDSKCTGTVDQTKFLGKKELSSTDNHINRDYNFLMNIGRNIDLGKDDIKLNAKNVFKRQFHQRSNNNAGQNNNNKRFKAEDIDPRKYLVNKVFPNSPPSIIRRNNTLVVQLPTGMSRATSNKTGYDKRLGTFIWTIEWVFIDLDGAEVTRFLSYRMKEGTILRDSFPMNILNKSLAKGKENEYENHASNVAGVEAETTKENVQLPVRGIEKEEEAGKASTVDNAESIPEKYIDKSELCFYLENILDKNKKRSIIKLSPELMISEVLTDKVVLEFPTIYVTRHENTWKEYISEQFGEVSSDESSSDSSSEEDSSNDSSDDSSEEESSDNESDDGPPESSSSKAIVEEMMSVTSPMNAVQDETAAEHSA</sequence>
<dbReference type="Pfam" id="PF04438">
    <property type="entry name" value="zf-HIT"/>
    <property type="match status" value="1"/>
</dbReference>
<keyword evidence="4" id="KW-0862">Zinc</keyword>
<feature type="domain" description="HIT-type" evidence="9">
    <location>
        <begin position="3"/>
        <end position="37"/>
    </location>
</feature>
<keyword evidence="2" id="KW-0479">Metal-binding</keyword>
<dbReference type="GO" id="GO:0008270">
    <property type="term" value="F:zinc ion binding"/>
    <property type="evidence" value="ECO:0007669"/>
    <property type="project" value="UniProtKB-UniRule"/>
</dbReference>
<proteinExistence type="inferred from homology"/>
<dbReference type="InterPro" id="IPR007529">
    <property type="entry name" value="Znf_HIT"/>
</dbReference>
<evidence type="ECO:0000259" key="9">
    <source>
        <dbReference type="PROSITE" id="PS51083"/>
    </source>
</evidence>
<dbReference type="Pfam" id="PF25790">
    <property type="entry name" value="BCD1"/>
    <property type="match status" value="1"/>
</dbReference>
<gene>
    <name evidence="10" type="ORF">CLIB1423_03S07184</name>
</gene>
<feature type="region of interest" description="Disordered" evidence="8">
    <location>
        <begin position="327"/>
        <end position="399"/>
    </location>
</feature>
<dbReference type="Proteomes" id="UP000837801">
    <property type="component" value="Unassembled WGS sequence"/>
</dbReference>
<name>A0A9P0QMK3_9ASCO</name>
<dbReference type="GO" id="GO:0005634">
    <property type="term" value="C:nucleus"/>
    <property type="evidence" value="ECO:0007669"/>
    <property type="project" value="TreeGrafter"/>
</dbReference>
<dbReference type="OrthoDB" id="272357at2759"/>
<dbReference type="SUPFAM" id="SSF144232">
    <property type="entry name" value="HIT/MYND zinc finger-like"/>
    <property type="match status" value="1"/>
</dbReference>
<evidence type="ECO:0000256" key="5">
    <source>
        <dbReference type="ARBA" id="ARBA00049598"/>
    </source>
</evidence>
<dbReference type="GO" id="GO:0000463">
    <property type="term" value="P:maturation of LSU-rRNA from tricistronic rRNA transcript (SSU-rRNA, 5.8S rRNA, LSU-rRNA)"/>
    <property type="evidence" value="ECO:0007669"/>
    <property type="project" value="TreeGrafter"/>
</dbReference>
<evidence type="ECO:0000256" key="8">
    <source>
        <dbReference type="SAM" id="MobiDB-lite"/>
    </source>
</evidence>
<dbReference type="PANTHER" id="PTHR13483:SF3">
    <property type="entry name" value="BOX C_D SNORNA PROTEIN 1"/>
    <property type="match status" value="1"/>
</dbReference>
<keyword evidence="3 7" id="KW-0863">Zinc-finger</keyword>
<evidence type="ECO:0000256" key="2">
    <source>
        <dbReference type="ARBA" id="ARBA00022723"/>
    </source>
</evidence>
<evidence type="ECO:0000256" key="6">
    <source>
        <dbReference type="ARBA" id="ARBA00049654"/>
    </source>
</evidence>
<dbReference type="CDD" id="cd23023">
    <property type="entry name" value="zf-HIT_BCD1"/>
    <property type="match status" value="1"/>
</dbReference>
<dbReference type="GO" id="GO:0048254">
    <property type="term" value="P:snoRNA localization"/>
    <property type="evidence" value="ECO:0007669"/>
    <property type="project" value="TreeGrafter"/>
</dbReference>
<accession>A0A9P0QMK3</accession>
<evidence type="ECO:0000256" key="3">
    <source>
        <dbReference type="ARBA" id="ARBA00022771"/>
    </source>
</evidence>
<dbReference type="GO" id="GO:0070761">
    <property type="term" value="C:pre-snoRNP complex"/>
    <property type="evidence" value="ECO:0007669"/>
    <property type="project" value="TreeGrafter"/>
</dbReference>
<evidence type="ECO:0000313" key="11">
    <source>
        <dbReference type="Proteomes" id="UP000837801"/>
    </source>
</evidence>
<dbReference type="EMBL" id="CAKXYY010000003">
    <property type="protein sequence ID" value="CAH2351477.1"/>
    <property type="molecule type" value="Genomic_DNA"/>
</dbReference>
<evidence type="ECO:0000256" key="4">
    <source>
        <dbReference type="ARBA" id="ARBA00022833"/>
    </source>
</evidence>
<evidence type="ECO:0000256" key="1">
    <source>
        <dbReference type="ARBA" id="ARBA00022553"/>
    </source>
</evidence>
<reference evidence="10" key="1">
    <citation type="submission" date="2022-03" db="EMBL/GenBank/DDBJ databases">
        <authorList>
            <person name="Legras J.-L."/>
            <person name="Devillers H."/>
            <person name="Grondin C."/>
        </authorList>
    </citation>
    <scope>NUCLEOTIDE SEQUENCE</scope>
    <source>
        <strain evidence="10">CLIB 1423</strain>
    </source>
</reference>
<feature type="compositionally biased region" description="Acidic residues" evidence="8">
    <location>
        <begin position="330"/>
        <end position="366"/>
    </location>
</feature>
<dbReference type="Gene3D" id="3.30.60.190">
    <property type="match status" value="1"/>
</dbReference>